<dbReference type="InterPro" id="IPR036388">
    <property type="entry name" value="WH-like_DNA-bd_sf"/>
</dbReference>
<dbReference type="PATRIC" id="fig|1195246.3.peg.2215"/>
<evidence type="ECO:0000256" key="2">
    <source>
        <dbReference type="ARBA" id="ARBA00023015"/>
    </source>
</evidence>
<keyword evidence="5" id="KW-0804">Transcription</keyword>
<keyword evidence="2" id="KW-0805">Transcription regulation</keyword>
<dbReference type="InterPro" id="IPR013325">
    <property type="entry name" value="RNA_pol_sigma_r2"/>
</dbReference>
<dbReference type="Proteomes" id="UP000035062">
    <property type="component" value="Unassembled WGS sequence"/>
</dbReference>
<dbReference type="InterPro" id="IPR039425">
    <property type="entry name" value="RNA_pol_sigma-70-like"/>
</dbReference>
<dbReference type="InterPro" id="IPR013249">
    <property type="entry name" value="RNA_pol_sigma70_r4_t2"/>
</dbReference>
<dbReference type="Gene3D" id="1.10.10.10">
    <property type="entry name" value="Winged helix-like DNA-binding domain superfamily/Winged helix DNA-binding domain"/>
    <property type="match status" value="1"/>
</dbReference>
<keyword evidence="3" id="KW-0731">Sigma factor</keyword>
<dbReference type="GO" id="GO:0016987">
    <property type="term" value="F:sigma factor activity"/>
    <property type="evidence" value="ECO:0007669"/>
    <property type="project" value="UniProtKB-KW"/>
</dbReference>
<evidence type="ECO:0000313" key="9">
    <source>
        <dbReference type="Proteomes" id="UP000035062"/>
    </source>
</evidence>
<accession>I9DR37</accession>
<dbReference type="AlphaFoldDB" id="I9DR37"/>
<dbReference type="GO" id="GO:0003677">
    <property type="term" value="F:DNA binding"/>
    <property type="evidence" value="ECO:0007669"/>
    <property type="project" value="UniProtKB-KW"/>
</dbReference>
<evidence type="ECO:0000259" key="6">
    <source>
        <dbReference type="Pfam" id="PF04542"/>
    </source>
</evidence>
<proteinExistence type="inferred from homology"/>
<dbReference type="SUPFAM" id="SSF88946">
    <property type="entry name" value="Sigma2 domain of RNA polymerase sigma factors"/>
    <property type="match status" value="1"/>
</dbReference>
<evidence type="ECO:0000256" key="3">
    <source>
        <dbReference type="ARBA" id="ARBA00023082"/>
    </source>
</evidence>
<dbReference type="Pfam" id="PF04542">
    <property type="entry name" value="Sigma70_r2"/>
    <property type="match status" value="1"/>
</dbReference>
<evidence type="ECO:0000313" key="8">
    <source>
        <dbReference type="EMBL" id="EIW88500.1"/>
    </source>
</evidence>
<evidence type="ECO:0000256" key="4">
    <source>
        <dbReference type="ARBA" id="ARBA00023125"/>
    </source>
</evidence>
<dbReference type="EMBL" id="AKKU01000018">
    <property type="protein sequence ID" value="EIW88500.1"/>
    <property type="molecule type" value="Genomic_DNA"/>
</dbReference>
<feature type="domain" description="RNA polymerase sigma-70 region 2" evidence="6">
    <location>
        <begin position="20"/>
        <end position="86"/>
    </location>
</feature>
<gene>
    <name evidence="8" type="ORF">AGRI_11163</name>
</gene>
<dbReference type="Gene3D" id="1.10.1740.10">
    <property type="match status" value="1"/>
</dbReference>
<dbReference type="InterPro" id="IPR014284">
    <property type="entry name" value="RNA_pol_sigma-70_dom"/>
</dbReference>
<keyword evidence="9" id="KW-1185">Reference proteome</keyword>
<keyword evidence="4" id="KW-0238">DNA-binding</keyword>
<dbReference type="SUPFAM" id="SSF88659">
    <property type="entry name" value="Sigma3 and sigma4 domains of RNA polymerase sigma factors"/>
    <property type="match status" value="1"/>
</dbReference>
<dbReference type="NCBIfam" id="TIGR02937">
    <property type="entry name" value="sigma70-ECF"/>
    <property type="match status" value="1"/>
</dbReference>
<dbReference type="PANTHER" id="PTHR43133:SF8">
    <property type="entry name" value="RNA POLYMERASE SIGMA FACTOR HI_1459-RELATED"/>
    <property type="match status" value="1"/>
</dbReference>
<dbReference type="STRING" id="1195246.AGRI_11163"/>
<dbReference type="InterPro" id="IPR013324">
    <property type="entry name" value="RNA_pol_sigma_r3/r4-like"/>
</dbReference>
<dbReference type="PANTHER" id="PTHR43133">
    <property type="entry name" value="RNA POLYMERASE ECF-TYPE SIGMA FACTO"/>
    <property type="match status" value="1"/>
</dbReference>
<name>I9DR37_9ALTE</name>
<evidence type="ECO:0000259" key="7">
    <source>
        <dbReference type="Pfam" id="PF08281"/>
    </source>
</evidence>
<evidence type="ECO:0000256" key="1">
    <source>
        <dbReference type="ARBA" id="ARBA00010641"/>
    </source>
</evidence>
<organism evidence="8 9">
    <name type="scientific">Alishewanella agri BL06</name>
    <dbReference type="NCBI Taxonomy" id="1195246"/>
    <lineage>
        <taxon>Bacteria</taxon>
        <taxon>Pseudomonadati</taxon>
        <taxon>Pseudomonadota</taxon>
        <taxon>Gammaproteobacteria</taxon>
        <taxon>Alteromonadales</taxon>
        <taxon>Alteromonadaceae</taxon>
        <taxon>Alishewanella</taxon>
    </lineage>
</organism>
<feature type="domain" description="RNA polymerase sigma factor 70 region 4 type 2" evidence="7">
    <location>
        <begin position="114"/>
        <end position="166"/>
    </location>
</feature>
<evidence type="ECO:0000256" key="5">
    <source>
        <dbReference type="ARBA" id="ARBA00023163"/>
    </source>
</evidence>
<comment type="caution">
    <text evidence="8">The sequence shown here is derived from an EMBL/GenBank/DDBJ whole genome shotgun (WGS) entry which is preliminary data.</text>
</comment>
<dbReference type="InterPro" id="IPR007627">
    <property type="entry name" value="RNA_pol_sigma70_r2"/>
</dbReference>
<dbReference type="Pfam" id="PF08281">
    <property type="entry name" value="Sigma70_r4_2"/>
    <property type="match status" value="1"/>
</dbReference>
<sequence length="182" mass="20773">MTDDLVRAAQRGHLPALKLLYQQYASGVLRLVTGILGSVEDGRDLTQEIFIKAFEKLPELQNVAAFAGWLKQLSSRMAIDQLRRKSDWAQPEILELIEAPDDWVQACDLLTQLDDVEELLRVLSTSERALVWLFAVEGYRHDELATLMATSEMAVRQRYRRAIVKLKATLINKVSHETARRL</sequence>
<comment type="similarity">
    <text evidence="1">Belongs to the sigma-70 factor family. ECF subfamily.</text>
</comment>
<protein>
    <submittedName>
        <fullName evidence="8">RNA polymerase, sigma-24 subunit, ecf subfamily protein</fullName>
    </submittedName>
</protein>
<dbReference type="GO" id="GO:0006352">
    <property type="term" value="P:DNA-templated transcription initiation"/>
    <property type="evidence" value="ECO:0007669"/>
    <property type="project" value="InterPro"/>
</dbReference>
<reference evidence="8 9" key="1">
    <citation type="journal article" date="2012" name="J. Bacteriol.">
        <title>Genome Sequence of Pectin-Degrading Alishewanella agri, Isolated from Landfill Soil.</title>
        <authorList>
            <person name="Kim J."/>
            <person name="Jung J."/>
            <person name="Sung J.S."/>
            <person name="Chun J."/>
            <person name="Park W."/>
        </authorList>
    </citation>
    <scope>NUCLEOTIDE SEQUENCE [LARGE SCALE GENOMIC DNA]</scope>
    <source>
        <strain evidence="8 9">BL06</strain>
    </source>
</reference>
<dbReference type="RefSeq" id="WP_008985062.1">
    <property type="nucleotide sequence ID" value="NZ_AKKU01000018.1"/>
</dbReference>
<dbReference type="eggNOG" id="COG1595">
    <property type="taxonomic scope" value="Bacteria"/>
</dbReference>